<dbReference type="Proteomes" id="UP000887159">
    <property type="component" value="Unassembled WGS sequence"/>
</dbReference>
<keyword evidence="3" id="KW-1185">Reference proteome</keyword>
<protein>
    <submittedName>
        <fullName evidence="2">Uncharacterized protein</fullName>
    </submittedName>
</protein>
<evidence type="ECO:0000313" key="3">
    <source>
        <dbReference type="Proteomes" id="UP000887159"/>
    </source>
</evidence>
<proteinExistence type="predicted"/>
<accession>A0A8X6VIN4</accession>
<comment type="caution">
    <text evidence="2">The sequence shown here is derived from an EMBL/GenBank/DDBJ whole genome shotgun (WGS) entry which is preliminary data.</text>
</comment>
<sequence length="91" mass="10007">MFDSSPYVNPTPLAHADTSRDVLPRGVTEKGQCIEFHPIGNVAHAGLVQFLISRSDEDYLDLSQTQLYVKAKIVKSNGKALTANDKVVYLC</sequence>
<gene>
    <name evidence="2" type="ORF">TNCV_5086001</name>
</gene>
<dbReference type="EMBL" id="BMAU01021272">
    <property type="protein sequence ID" value="GFY07415.1"/>
    <property type="molecule type" value="Genomic_DNA"/>
</dbReference>
<reference evidence="2" key="1">
    <citation type="submission" date="2020-08" db="EMBL/GenBank/DDBJ databases">
        <title>Multicomponent nature underlies the extraordinary mechanical properties of spider dragline silk.</title>
        <authorList>
            <person name="Kono N."/>
            <person name="Nakamura H."/>
            <person name="Mori M."/>
            <person name="Yoshida Y."/>
            <person name="Ohtoshi R."/>
            <person name="Malay A.D."/>
            <person name="Moran D.A.P."/>
            <person name="Tomita M."/>
            <person name="Numata K."/>
            <person name="Arakawa K."/>
        </authorList>
    </citation>
    <scope>NUCLEOTIDE SEQUENCE</scope>
</reference>
<feature type="region of interest" description="Disordered" evidence="1">
    <location>
        <begin position="1"/>
        <end position="21"/>
    </location>
</feature>
<evidence type="ECO:0000256" key="1">
    <source>
        <dbReference type="SAM" id="MobiDB-lite"/>
    </source>
</evidence>
<dbReference type="AlphaFoldDB" id="A0A8X6VIN4"/>
<name>A0A8X6VIN4_TRICX</name>
<evidence type="ECO:0000313" key="2">
    <source>
        <dbReference type="EMBL" id="GFY07415.1"/>
    </source>
</evidence>
<organism evidence="2 3">
    <name type="scientific">Trichonephila clavipes</name>
    <name type="common">Golden silk orbweaver</name>
    <name type="synonym">Nephila clavipes</name>
    <dbReference type="NCBI Taxonomy" id="2585209"/>
    <lineage>
        <taxon>Eukaryota</taxon>
        <taxon>Metazoa</taxon>
        <taxon>Ecdysozoa</taxon>
        <taxon>Arthropoda</taxon>
        <taxon>Chelicerata</taxon>
        <taxon>Arachnida</taxon>
        <taxon>Araneae</taxon>
        <taxon>Araneomorphae</taxon>
        <taxon>Entelegynae</taxon>
        <taxon>Araneoidea</taxon>
        <taxon>Nephilidae</taxon>
        <taxon>Trichonephila</taxon>
    </lineage>
</organism>